<accession>A0A1M6SSB4</accession>
<proteinExistence type="predicted"/>
<gene>
    <name evidence="3" type="ORF">SAMN05444391_1145</name>
</gene>
<keyword evidence="4" id="KW-1185">Reference proteome</keyword>
<feature type="domain" description="Glycosyltransferase subfamily 4-like N-terminal" evidence="2">
    <location>
        <begin position="12"/>
        <end position="167"/>
    </location>
</feature>
<dbReference type="PANTHER" id="PTHR12526">
    <property type="entry name" value="GLYCOSYLTRANSFERASE"/>
    <property type="match status" value="1"/>
</dbReference>
<dbReference type="Pfam" id="PF00534">
    <property type="entry name" value="Glycos_transf_1"/>
    <property type="match status" value="1"/>
</dbReference>
<dbReference type="AlphaFoldDB" id="A0A1M6SSB4"/>
<dbReference type="PANTHER" id="PTHR12526:SF638">
    <property type="entry name" value="SPORE COAT PROTEIN SA"/>
    <property type="match status" value="1"/>
</dbReference>
<name>A0A1M6SSB4_9AQUI</name>
<dbReference type="InterPro" id="IPR028098">
    <property type="entry name" value="Glyco_trans_4-like_N"/>
</dbReference>
<dbReference type="RefSeq" id="WP_079654253.1">
    <property type="nucleotide sequence ID" value="NZ_LT670846.1"/>
</dbReference>
<dbReference type="GO" id="GO:0016757">
    <property type="term" value="F:glycosyltransferase activity"/>
    <property type="evidence" value="ECO:0007669"/>
    <property type="project" value="InterPro"/>
</dbReference>
<protein>
    <submittedName>
        <fullName evidence="3">Glycosyltransferase involved in cell wall bisynthesis</fullName>
    </submittedName>
</protein>
<evidence type="ECO:0000313" key="4">
    <source>
        <dbReference type="Proteomes" id="UP000189810"/>
    </source>
</evidence>
<organism evidence="3 4">
    <name type="scientific">Thermocrinis minervae</name>
    <dbReference type="NCBI Taxonomy" id="381751"/>
    <lineage>
        <taxon>Bacteria</taxon>
        <taxon>Pseudomonadati</taxon>
        <taxon>Aquificota</taxon>
        <taxon>Aquificia</taxon>
        <taxon>Aquificales</taxon>
        <taxon>Aquificaceae</taxon>
        <taxon>Thermocrinis</taxon>
    </lineage>
</organism>
<dbReference type="Pfam" id="PF13439">
    <property type="entry name" value="Glyco_transf_4"/>
    <property type="match status" value="1"/>
</dbReference>
<dbReference type="Gene3D" id="3.40.50.2000">
    <property type="entry name" value="Glycogen Phosphorylase B"/>
    <property type="match status" value="2"/>
</dbReference>
<evidence type="ECO:0000259" key="1">
    <source>
        <dbReference type="Pfam" id="PF00534"/>
    </source>
</evidence>
<reference evidence="3 4" key="1">
    <citation type="submission" date="2016-11" db="EMBL/GenBank/DDBJ databases">
        <authorList>
            <person name="Jaros S."/>
            <person name="Januszkiewicz K."/>
            <person name="Wedrychowicz H."/>
        </authorList>
    </citation>
    <scope>NUCLEOTIDE SEQUENCE [LARGE SCALE GENOMIC DNA]</scope>
    <source>
        <strain evidence="3 4">DSM 19557</strain>
    </source>
</reference>
<dbReference type="SUPFAM" id="SSF53756">
    <property type="entry name" value="UDP-Glycosyltransferase/glycogen phosphorylase"/>
    <property type="match status" value="1"/>
</dbReference>
<dbReference type="Proteomes" id="UP000189810">
    <property type="component" value="Chromosome I"/>
</dbReference>
<evidence type="ECO:0000313" key="3">
    <source>
        <dbReference type="EMBL" id="SHK47530.1"/>
    </source>
</evidence>
<feature type="domain" description="Glycosyl transferase family 1" evidence="1">
    <location>
        <begin position="176"/>
        <end position="336"/>
    </location>
</feature>
<dbReference type="STRING" id="381751.SAMN05444391_1145"/>
<dbReference type="EMBL" id="LT670846">
    <property type="protein sequence ID" value="SHK47530.1"/>
    <property type="molecule type" value="Genomic_DNA"/>
</dbReference>
<dbReference type="OrthoDB" id="3199616at2"/>
<evidence type="ECO:0000259" key="2">
    <source>
        <dbReference type="Pfam" id="PF13439"/>
    </source>
</evidence>
<dbReference type="InterPro" id="IPR001296">
    <property type="entry name" value="Glyco_trans_1"/>
</dbReference>
<keyword evidence="3" id="KW-0808">Transferase</keyword>
<sequence>MRVLSVVDGYGWGGTKQQVFLLARELSKSGIKVDLALAFENLEMVQKLRPYSVGFRFFERRKGAYRLNPLNYYRLWKIIQEGSYDFVIANSPHALDYVSLVYRFLKERPKLIVVKRSSRKPNPFSIRFKYMLASRVVCVSREVAKVMEEAGIPPERIRVINSAIDLEIFKPMEGLREIKRKELGLGMDRKVFINVANWNPPVKAQDMLIKVFSRLECKDCVLLLVGYDTDVHAKKIAKEYGVEDRVVGLGFRQDVNELLNASDFFLLSSYFEGFPNALLQAMAVGLVCISTAVSGAVEIIEDGHNGFLVPVGDWETYLQKMKLVLELKREEREDIGFRAMQSVQLYSPSNMARKYMELFEELC</sequence>